<dbReference type="InterPro" id="IPR003439">
    <property type="entry name" value="ABC_transporter-like_ATP-bd"/>
</dbReference>
<dbReference type="GO" id="GO:0016887">
    <property type="term" value="F:ATP hydrolysis activity"/>
    <property type="evidence" value="ECO:0007669"/>
    <property type="project" value="InterPro"/>
</dbReference>
<feature type="domain" description="ABC transporter" evidence="4">
    <location>
        <begin position="8"/>
        <end position="250"/>
    </location>
</feature>
<dbReference type="CDD" id="cd03219">
    <property type="entry name" value="ABC_Mj1267_LivG_branched"/>
    <property type="match status" value="1"/>
</dbReference>
<evidence type="ECO:0000256" key="3">
    <source>
        <dbReference type="ARBA" id="ARBA00022840"/>
    </source>
</evidence>
<evidence type="ECO:0000313" key="5">
    <source>
        <dbReference type="EMBL" id="PVA10966.1"/>
    </source>
</evidence>
<keyword evidence="6" id="KW-1185">Reference proteome</keyword>
<dbReference type="InterPro" id="IPR051120">
    <property type="entry name" value="ABC_AA/LPS_Transport"/>
</dbReference>
<dbReference type="Gene3D" id="3.40.50.300">
    <property type="entry name" value="P-loop containing nucleotide triphosphate hydrolases"/>
    <property type="match status" value="1"/>
</dbReference>
<evidence type="ECO:0000256" key="2">
    <source>
        <dbReference type="ARBA" id="ARBA00022741"/>
    </source>
</evidence>
<accession>A0A2T7G987</accession>
<proteinExistence type="predicted"/>
<keyword evidence="2" id="KW-0547">Nucleotide-binding</keyword>
<evidence type="ECO:0000313" key="6">
    <source>
        <dbReference type="Proteomes" id="UP000244446"/>
    </source>
</evidence>
<dbReference type="Proteomes" id="UP000244446">
    <property type="component" value="Unassembled WGS sequence"/>
</dbReference>
<dbReference type="EMBL" id="QCYH01000002">
    <property type="protein sequence ID" value="PVA10966.1"/>
    <property type="molecule type" value="Genomic_DNA"/>
</dbReference>
<dbReference type="PANTHER" id="PTHR45772">
    <property type="entry name" value="CONSERVED COMPONENT OF ABC TRANSPORTER FOR NATURAL AMINO ACIDS-RELATED"/>
    <property type="match status" value="1"/>
</dbReference>
<evidence type="ECO:0000256" key="1">
    <source>
        <dbReference type="ARBA" id="ARBA00022448"/>
    </source>
</evidence>
<evidence type="ECO:0000259" key="4">
    <source>
        <dbReference type="PROSITE" id="PS50893"/>
    </source>
</evidence>
<protein>
    <submittedName>
        <fullName evidence="5">ABC transporter ATP-binding protein</fullName>
    </submittedName>
</protein>
<gene>
    <name evidence="5" type="ORF">DC366_04045</name>
</gene>
<reference evidence="5 6" key="1">
    <citation type="submission" date="2018-04" db="EMBL/GenBank/DDBJ databases">
        <title>Pelagivirga bohaiensis gen. nov., sp. nov., a bacterium isolated from the Bohai Sea.</title>
        <authorList>
            <person name="Ji X."/>
        </authorList>
    </citation>
    <scope>NUCLEOTIDE SEQUENCE [LARGE SCALE GENOMIC DNA]</scope>
    <source>
        <strain evidence="5 6">BH-SD19</strain>
    </source>
</reference>
<dbReference type="PROSITE" id="PS50893">
    <property type="entry name" value="ABC_TRANSPORTER_2"/>
    <property type="match status" value="1"/>
</dbReference>
<dbReference type="SUPFAM" id="SSF52540">
    <property type="entry name" value="P-loop containing nucleoside triphosphate hydrolases"/>
    <property type="match status" value="1"/>
</dbReference>
<dbReference type="InterPro" id="IPR003593">
    <property type="entry name" value="AAA+_ATPase"/>
</dbReference>
<dbReference type="Pfam" id="PF00005">
    <property type="entry name" value="ABC_tran"/>
    <property type="match status" value="1"/>
</dbReference>
<dbReference type="RefSeq" id="WP_108690940.1">
    <property type="nucleotide sequence ID" value="NZ_QCYH01000002.1"/>
</dbReference>
<name>A0A2T7G987_9RHOB</name>
<dbReference type="PANTHER" id="PTHR45772:SF9">
    <property type="entry name" value="CONSERVED COMPONENT OF ABC TRANSPORTER FOR NATURAL AMINO ACIDS"/>
    <property type="match status" value="1"/>
</dbReference>
<dbReference type="InterPro" id="IPR027417">
    <property type="entry name" value="P-loop_NTPase"/>
</dbReference>
<dbReference type="OrthoDB" id="9806149at2"/>
<dbReference type="GO" id="GO:0005524">
    <property type="term" value="F:ATP binding"/>
    <property type="evidence" value="ECO:0007669"/>
    <property type="project" value="UniProtKB-KW"/>
</dbReference>
<dbReference type="AlphaFoldDB" id="A0A2T7G987"/>
<sequence>MSDNTPLLVTENLEKSFGGVVAAGNISISVGRGEQVAIIGSNGAGKTTFVNMVTGYLTPSAGSIRYLGRDITGLNPRQTARAGIRRSFQIAQLFPQMTALENMIITDIAASESKGSFRARSLTDARMDAAMALLKRFGLEGIANEPAGTLPQGVRKQLDIAMAAVNDPALILLDEPTSGVSADEKMEMMDSVIQPLLSDDATLMFIEHDMDIVRRYARRVIAFYEGQILIDGSVEEVLADDKVRQYVIGGVAHA</sequence>
<dbReference type="SMART" id="SM00382">
    <property type="entry name" value="AAA"/>
    <property type="match status" value="1"/>
</dbReference>
<comment type="caution">
    <text evidence="5">The sequence shown here is derived from an EMBL/GenBank/DDBJ whole genome shotgun (WGS) entry which is preliminary data.</text>
</comment>
<dbReference type="GO" id="GO:0005886">
    <property type="term" value="C:plasma membrane"/>
    <property type="evidence" value="ECO:0007669"/>
    <property type="project" value="TreeGrafter"/>
</dbReference>
<keyword evidence="3 5" id="KW-0067">ATP-binding</keyword>
<keyword evidence="1" id="KW-0813">Transport</keyword>
<organism evidence="5 6">
    <name type="scientific">Pelagivirga sediminicola</name>
    <dbReference type="NCBI Taxonomy" id="2170575"/>
    <lineage>
        <taxon>Bacteria</taxon>
        <taxon>Pseudomonadati</taxon>
        <taxon>Pseudomonadota</taxon>
        <taxon>Alphaproteobacteria</taxon>
        <taxon>Rhodobacterales</taxon>
        <taxon>Paracoccaceae</taxon>
        <taxon>Pelagivirga</taxon>
    </lineage>
</organism>